<keyword evidence="4" id="KW-1185">Reference proteome</keyword>
<protein>
    <submittedName>
        <fullName evidence="2">Uncharacterized protein</fullName>
    </submittedName>
</protein>
<reference evidence="2" key="2">
    <citation type="submission" date="2020-01" db="EMBL/GenBank/DDBJ databases">
        <authorList>
            <person name="Hornung B."/>
        </authorList>
    </citation>
    <scope>NUCLEOTIDE SEQUENCE</scope>
    <source>
        <strain evidence="2">PacBioINE</strain>
    </source>
</reference>
<dbReference type="Proteomes" id="UP001071230">
    <property type="component" value="Unassembled WGS sequence"/>
</dbReference>
<evidence type="ECO:0000256" key="1">
    <source>
        <dbReference type="SAM" id="Phobius"/>
    </source>
</evidence>
<name>A0A8S0W3I6_9FIRM</name>
<gene>
    <name evidence="2" type="ORF">DEACI_2396</name>
    <name evidence="3" type="ORF">DEACI_3536</name>
</gene>
<proteinExistence type="predicted"/>
<keyword evidence="1" id="KW-0812">Transmembrane</keyword>
<feature type="transmembrane region" description="Helical" evidence="1">
    <location>
        <begin position="21"/>
        <end position="41"/>
    </location>
</feature>
<evidence type="ECO:0000313" key="3">
    <source>
        <dbReference type="EMBL" id="CEJ09053.1"/>
    </source>
</evidence>
<dbReference type="RefSeq" id="WP_240985215.1">
    <property type="nucleotide sequence ID" value="NZ_CDGJ01000110.1"/>
</dbReference>
<feature type="transmembrane region" description="Helical" evidence="1">
    <location>
        <begin position="47"/>
        <end position="64"/>
    </location>
</feature>
<dbReference type="EMBL" id="CDGJ01000110">
    <property type="protein sequence ID" value="CEJ09053.1"/>
    <property type="molecule type" value="Genomic_DNA"/>
</dbReference>
<keyword evidence="1" id="KW-0472">Membrane</keyword>
<evidence type="ECO:0000313" key="2">
    <source>
        <dbReference type="EMBL" id="CAA7601728.1"/>
    </source>
</evidence>
<organism evidence="2">
    <name type="scientific">Acididesulfobacillus acetoxydans</name>
    <dbReference type="NCBI Taxonomy" id="1561005"/>
    <lineage>
        <taxon>Bacteria</taxon>
        <taxon>Bacillati</taxon>
        <taxon>Bacillota</taxon>
        <taxon>Clostridia</taxon>
        <taxon>Eubacteriales</taxon>
        <taxon>Peptococcaceae</taxon>
        <taxon>Acididesulfobacillus</taxon>
    </lineage>
</organism>
<dbReference type="AlphaFoldDB" id="A0A8S0W3I6"/>
<reference evidence="3" key="1">
    <citation type="submission" date="2014-11" db="EMBL/GenBank/DDBJ databases">
        <authorList>
            <person name="Hornung B.V."/>
        </authorList>
    </citation>
    <scope>NUCLEOTIDE SEQUENCE</scope>
    <source>
        <strain evidence="3">INE</strain>
    </source>
</reference>
<dbReference type="Proteomes" id="UP000836597">
    <property type="component" value="Chromosome"/>
</dbReference>
<evidence type="ECO:0000313" key="4">
    <source>
        <dbReference type="Proteomes" id="UP001071230"/>
    </source>
</evidence>
<dbReference type="EMBL" id="LR746496">
    <property type="protein sequence ID" value="CAA7601728.1"/>
    <property type="molecule type" value="Genomic_DNA"/>
</dbReference>
<sequence length="70" mass="7839">MKMAVRILKEIFDFFCGDWRVFWGIALTVVVIEGIEGLPALAAVRPWAGLIFFVGVALSLVNSLQRETKE</sequence>
<keyword evidence="1" id="KW-1133">Transmembrane helix</keyword>
<dbReference type="KEGG" id="aacx:DEACI_2396"/>
<accession>A0A8S0W3I6</accession>